<dbReference type="EMBL" id="GBXM01092718">
    <property type="protein sequence ID" value="JAH15859.1"/>
    <property type="molecule type" value="Transcribed_RNA"/>
</dbReference>
<name>A0A0E9QGG0_ANGAN</name>
<protein>
    <submittedName>
        <fullName evidence="2">Uncharacterized protein</fullName>
    </submittedName>
</protein>
<keyword evidence="1" id="KW-1133">Transmembrane helix</keyword>
<reference evidence="2" key="1">
    <citation type="submission" date="2014-11" db="EMBL/GenBank/DDBJ databases">
        <authorList>
            <person name="Amaro Gonzalez C."/>
        </authorList>
    </citation>
    <scope>NUCLEOTIDE SEQUENCE</scope>
</reference>
<reference evidence="2" key="2">
    <citation type="journal article" date="2015" name="Fish Shellfish Immunol.">
        <title>Early steps in the European eel (Anguilla anguilla)-Vibrio vulnificus interaction in the gills: Role of the RtxA13 toxin.</title>
        <authorList>
            <person name="Callol A."/>
            <person name="Pajuelo D."/>
            <person name="Ebbesson L."/>
            <person name="Teles M."/>
            <person name="MacKenzie S."/>
            <person name="Amaro C."/>
        </authorList>
    </citation>
    <scope>NUCLEOTIDE SEQUENCE</scope>
</reference>
<dbReference type="AlphaFoldDB" id="A0A0E9QGG0"/>
<organism evidence="2">
    <name type="scientific">Anguilla anguilla</name>
    <name type="common">European freshwater eel</name>
    <name type="synonym">Muraena anguilla</name>
    <dbReference type="NCBI Taxonomy" id="7936"/>
    <lineage>
        <taxon>Eukaryota</taxon>
        <taxon>Metazoa</taxon>
        <taxon>Chordata</taxon>
        <taxon>Craniata</taxon>
        <taxon>Vertebrata</taxon>
        <taxon>Euteleostomi</taxon>
        <taxon>Actinopterygii</taxon>
        <taxon>Neopterygii</taxon>
        <taxon>Teleostei</taxon>
        <taxon>Anguilliformes</taxon>
        <taxon>Anguillidae</taxon>
        <taxon>Anguilla</taxon>
    </lineage>
</organism>
<feature type="transmembrane region" description="Helical" evidence="1">
    <location>
        <begin position="20"/>
        <end position="36"/>
    </location>
</feature>
<keyword evidence="1" id="KW-0472">Membrane</keyword>
<sequence>MFSKIGTFSVCQSHSTLDTVVSYLGPLILVFIYLFCSRK</sequence>
<keyword evidence="1" id="KW-0812">Transmembrane</keyword>
<evidence type="ECO:0000256" key="1">
    <source>
        <dbReference type="SAM" id="Phobius"/>
    </source>
</evidence>
<proteinExistence type="predicted"/>
<accession>A0A0E9QGG0</accession>
<evidence type="ECO:0000313" key="2">
    <source>
        <dbReference type="EMBL" id="JAH15859.1"/>
    </source>
</evidence>